<sequence>MEFIKNVLSYAVIVWLVLPGGIRTEFLDKSGICKVANSYCETRYWCKEGFTEVNQFCLGKIDTQCSMTTDCIPDAICANFSGRMYCACRDGFKAELNKKECRLKVGSPCNVTAAQYCIHNAVCDVTLALANAKKAIQQTTITANV</sequence>
<evidence type="ECO:0000313" key="3">
    <source>
        <dbReference type="Proteomes" id="UP000828390"/>
    </source>
</evidence>
<dbReference type="EMBL" id="JAIWYP010000006">
    <property type="protein sequence ID" value="KAH3810128.1"/>
    <property type="molecule type" value="Genomic_DNA"/>
</dbReference>
<keyword evidence="3" id="KW-1185">Reference proteome</keyword>
<dbReference type="AlphaFoldDB" id="A0A9D4G421"/>
<reference evidence="2" key="2">
    <citation type="submission" date="2020-11" db="EMBL/GenBank/DDBJ databases">
        <authorList>
            <person name="McCartney M.A."/>
            <person name="Auch B."/>
            <person name="Kono T."/>
            <person name="Mallez S."/>
            <person name="Becker A."/>
            <person name="Gohl D.M."/>
            <person name="Silverstein K.A.T."/>
            <person name="Koren S."/>
            <person name="Bechman K.B."/>
            <person name="Herman A."/>
            <person name="Abrahante J.E."/>
            <person name="Garbe J."/>
        </authorList>
    </citation>
    <scope>NUCLEOTIDE SEQUENCE</scope>
    <source>
        <strain evidence="2">Duluth1</strain>
        <tissue evidence="2">Whole animal</tissue>
    </source>
</reference>
<evidence type="ECO:0000256" key="1">
    <source>
        <dbReference type="SAM" id="SignalP"/>
    </source>
</evidence>
<keyword evidence="1" id="KW-0732">Signal</keyword>
<feature type="chain" id="PRO_5038658621" description="EGF-like domain-containing protein" evidence="1">
    <location>
        <begin position="25"/>
        <end position="145"/>
    </location>
</feature>
<comment type="caution">
    <text evidence="2">The sequence shown here is derived from an EMBL/GenBank/DDBJ whole genome shotgun (WGS) entry which is preliminary data.</text>
</comment>
<dbReference type="Proteomes" id="UP000828390">
    <property type="component" value="Unassembled WGS sequence"/>
</dbReference>
<accession>A0A9D4G421</accession>
<dbReference type="Gene3D" id="2.10.25.10">
    <property type="entry name" value="Laminin"/>
    <property type="match status" value="1"/>
</dbReference>
<name>A0A9D4G421_DREPO</name>
<reference evidence="2" key="1">
    <citation type="journal article" date="2019" name="bioRxiv">
        <title>The Genome of the Zebra Mussel, Dreissena polymorpha: A Resource for Invasive Species Research.</title>
        <authorList>
            <person name="McCartney M.A."/>
            <person name="Auch B."/>
            <person name="Kono T."/>
            <person name="Mallez S."/>
            <person name="Zhang Y."/>
            <person name="Obille A."/>
            <person name="Becker A."/>
            <person name="Abrahante J.E."/>
            <person name="Garbe J."/>
            <person name="Badalamenti J.P."/>
            <person name="Herman A."/>
            <person name="Mangelson H."/>
            <person name="Liachko I."/>
            <person name="Sullivan S."/>
            <person name="Sone E.D."/>
            <person name="Koren S."/>
            <person name="Silverstein K.A.T."/>
            <person name="Beckman K.B."/>
            <person name="Gohl D.M."/>
        </authorList>
    </citation>
    <scope>NUCLEOTIDE SEQUENCE</scope>
    <source>
        <strain evidence="2">Duluth1</strain>
        <tissue evidence="2">Whole animal</tissue>
    </source>
</reference>
<protein>
    <recommendedName>
        <fullName evidence="4">EGF-like domain-containing protein</fullName>
    </recommendedName>
</protein>
<evidence type="ECO:0000313" key="2">
    <source>
        <dbReference type="EMBL" id="KAH3810128.1"/>
    </source>
</evidence>
<organism evidence="2 3">
    <name type="scientific">Dreissena polymorpha</name>
    <name type="common">Zebra mussel</name>
    <name type="synonym">Mytilus polymorpha</name>
    <dbReference type="NCBI Taxonomy" id="45954"/>
    <lineage>
        <taxon>Eukaryota</taxon>
        <taxon>Metazoa</taxon>
        <taxon>Spiralia</taxon>
        <taxon>Lophotrochozoa</taxon>
        <taxon>Mollusca</taxon>
        <taxon>Bivalvia</taxon>
        <taxon>Autobranchia</taxon>
        <taxon>Heteroconchia</taxon>
        <taxon>Euheterodonta</taxon>
        <taxon>Imparidentia</taxon>
        <taxon>Neoheterodontei</taxon>
        <taxon>Myida</taxon>
        <taxon>Dreissenoidea</taxon>
        <taxon>Dreissenidae</taxon>
        <taxon>Dreissena</taxon>
    </lineage>
</organism>
<gene>
    <name evidence="2" type="ORF">DPMN_138514</name>
</gene>
<proteinExistence type="predicted"/>
<evidence type="ECO:0008006" key="4">
    <source>
        <dbReference type="Google" id="ProtNLM"/>
    </source>
</evidence>
<feature type="signal peptide" evidence="1">
    <location>
        <begin position="1"/>
        <end position="24"/>
    </location>
</feature>